<comment type="caution">
    <text evidence="6">The sequence shown here is derived from an EMBL/GenBank/DDBJ whole genome shotgun (WGS) entry which is preliminary data.</text>
</comment>
<proteinExistence type="predicted"/>
<dbReference type="InterPro" id="IPR009057">
    <property type="entry name" value="Homeodomain-like_sf"/>
</dbReference>
<feature type="domain" description="HTH tetR-type" evidence="5">
    <location>
        <begin position="1"/>
        <end position="52"/>
    </location>
</feature>
<dbReference type="PANTHER" id="PTHR30055">
    <property type="entry name" value="HTH-TYPE TRANSCRIPTIONAL REGULATOR RUTR"/>
    <property type="match status" value="1"/>
</dbReference>
<keyword evidence="2 4" id="KW-0238">DNA-binding</keyword>
<dbReference type="PROSITE" id="PS50977">
    <property type="entry name" value="HTH_TETR_2"/>
    <property type="match status" value="1"/>
</dbReference>
<protein>
    <submittedName>
        <fullName evidence="6">TetR family transcriptional regulator</fullName>
    </submittedName>
</protein>
<evidence type="ECO:0000256" key="3">
    <source>
        <dbReference type="ARBA" id="ARBA00023163"/>
    </source>
</evidence>
<evidence type="ECO:0000313" key="7">
    <source>
        <dbReference type="Proteomes" id="UP000295818"/>
    </source>
</evidence>
<dbReference type="SUPFAM" id="SSF46689">
    <property type="entry name" value="Homeodomain-like"/>
    <property type="match status" value="1"/>
</dbReference>
<dbReference type="Pfam" id="PF00440">
    <property type="entry name" value="TetR_N"/>
    <property type="match status" value="1"/>
</dbReference>
<evidence type="ECO:0000256" key="1">
    <source>
        <dbReference type="ARBA" id="ARBA00023015"/>
    </source>
</evidence>
<evidence type="ECO:0000259" key="5">
    <source>
        <dbReference type="PROSITE" id="PS50977"/>
    </source>
</evidence>
<evidence type="ECO:0000313" key="6">
    <source>
        <dbReference type="EMBL" id="TCO14478.1"/>
    </source>
</evidence>
<feature type="DNA-binding region" description="H-T-H motif" evidence="4">
    <location>
        <begin position="15"/>
        <end position="34"/>
    </location>
</feature>
<organism evidence="6 7">
    <name type="scientific">Kribbella orskensis</name>
    <dbReference type="NCBI Taxonomy" id="2512216"/>
    <lineage>
        <taxon>Bacteria</taxon>
        <taxon>Bacillati</taxon>
        <taxon>Actinomycetota</taxon>
        <taxon>Actinomycetes</taxon>
        <taxon>Propionibacteriales</taxon>
        <taxon>Kribbellaceae</taxon>
        <taxon>Kribbella</taxon>
    </lineage>
</organism>
<reference evidence="6 7" key="1">
    <citation type="journal article" date="2015" name="Stand. Genomic Sci.">
        <title>Genomic Encyclopedia of Bacterial and Archaeal Type Strains, Phase III: the genomes of soil and plant-associated and newly described type strains.</title>
        <authorList>
            <person name="Whitman W.B."/>
            <person name="Woyke T."/>
            <person name="Klenk H.P."/>
            <person name="Zhou Y."/>
            <person name="Lilburn T.G."/>
            <person name="Beck B.J."/>
            <person name="De Vos P."/>
            <person name="Vandamme P."/>
            <person name="Eisen J.A."/>
            <person name="Garrity G."/>
            <person name="Hugenholtz P."/>
            <person name="Kyrpides N.C."/>
        </authorList>
    </citation>
    <scope>NUCLEOTIDE SEQUENCE [LARGE SCALE GENOMIC DNA]</scope>
    <source>
        <strain evidence="6 7">VKM Ac-2538</strain>
    </source>
</reference>
<dbReference type="EMBL" id="SLWM01000020">
    <property type="protein sequence ID" value="TCO14478.1"/>
    <property type="molecule type" value="Genomic_DNA"/>
</dbReference>
<dbReference type="InterPro" id="IPR001647">
    <property type="entry name" value="HTH_TetR"/>
</dbReference>
<name>A0ABY2BD92_9ACTN</name>
<gene>
    <name evidence="6" type="ORF">EV644_120102</name>
</gene>
<dbReference type="PANTHER" id="PTHR30055:SF234">
    <property type="entry name" value="HTH-TYPE TRANSCRIPTIONAL REGULATOR BETI"/>
    <property type="match status" value="1"/>
</dbReference>
<evidence type="ECO:0000256" key="4">
    <source>
        <dbReference type="PROSITE-ProRule" id="PRU00335"/>
    </source>
</evidence>
<keyword evidence="3" id="KW-0804">Transcription</keyword>
<evidence type="ECO:0000256" key="2">
    <source>
        <dbReference type="ARBA" id="ARBA00023125"/>
    </source>
</evidence>
<keyword evidence="7" id="KW-1185">Reference proteome</keyword>
<sequence>MALDLFAEQGMQQTSLRQIADRLGVTKPALYYHFASREELVSSLVTPLFDDFNTYVEEQEATASADPRALLESYFDLAYKHRRLIQVAISDMTVLHQLDLASKFIDWRQRLIALLIGPDPSLDHQVRGMVALGGLSDCAVMFEHVDPADLRAAAVAAAVDTLRA</sequence>
<accession>A0ABY2BD92</accession>
<keyword evidence="1" id="KW-0805">Transcription regulation</keyword>
<dbReference type="Proteomes" id="UP000295818">
    <property type="component" value="Unassembled WGS sequence"/>
</dbReference>
<dbReference type="InterPro" id="IPR050109">
    <property type="entry name" value="HTH-type_TetR-like_transc_reg"/>
</dbReference>
<dbReference type="Gene3D" id="1.10.357.10">
    <property type="entry name" value="Tetracycline Repressor, domain 2"/>
    <property type="match status" value="1"/>
</dbReference>